<proteinExistence type="predicted"/>
<dbReference type="OrthoDB" id="3066311at2759"/>
<reference evidence="2 3" key="1">
    <citation type="submission" date="2019-02" db="EMBL/GenBank/DDBJ databases">
        <title>Genome sequencing of the rare red list fungi Bondarzewia mesenterica.</title>
        <authorList>
            <person name="Buettner E."/>
            <person name="Kellner H."/>
        </authorList>
    </citation>
    <scope>NUCLEOTIDE SEQUENCE [LARGE SCALE GENOMIC DNA]</scope>
    <source>
        <strain evidence="2 3">DSM 108281</strain>
    </source>
</reference>
<accession>A0A4S4LTR2</accession>
<evidence type="ECO:0000256" key="1">
    <source>
        <dbReference type="SAM" id="MobiDB-lite"/>
    </source>
</evidence>
<dbReference type="AlphaFoldDB" id="A0A4S4LTR2"/>
<sequence>MDLQRVFSSPTLPMQALHGATSDSLPSTEAPPTPKDEEYSLPSSKSLDTRAYANGSDRAQVVDSGTADDVSFEMRLDSLHFDSLSFDPDTFDVQNL</sequence>
<name>A0A4S4LTR2_9AGAM</name>
<evidence type="ECO:0000313" key="2">
    <source>
        <dbReference type="EMBL" id="THH15031.1"/>
    </source>
</evidence>
<gene>
    <name evidence="2" type="ORF">EW146_g5399</name>
</gene>
<dbReference type="EMBL" id="SGPL01000234">
    <property type="protein sequence ID" value="THH15031.1"/>
    <property type="molecule type" value="Genomic_DNA"/>
</dbReference>
<feature type="region of interest" description="Disordered" evidence="1">
    <location>
        <begin position="1"/>
        <end position="60"/>
    </location>
</feature>
<protein>
    <submittedName>
        <fullName evidence="2">Uncharacterized protein</fullName>
    </submittedName>
</protein>
<feature type="compositionally biased region" description="Polar residues" evidence="1">
    <location>
        <begin position="1"/>
        <end position="12"/>
    </location>
</feature>
<keyword evidence="3" id="KW-1185">Reference proteome</keyword>
<dbReference type="Proteomes" id="UP000310158">
    <property type="component" value="Unassembled WGS sequence"/>
</dbReference>
<comment type="caution">
    <text evidence="2">The sequence shown here is derived from an EMBL/GenBank/DDBJ whole genome shotgun (WGS) entry which is preliminary data.</text>
</comment>
<evidence type="ECO:0000313" key="3">
    <source>
        <dbReference type="Proteomes" id="UP000310158"/>
    </source>
</evidence>
<organism evidence="2 3">
    <name type="scientific">Bondarzewia mesenterica</name>
    <dbReference type="NCBI Taxonomy" id="1095465"/>
    <lineage>
        <taxon>Eukaryota</taxon>
        <taxon>Fungi</taxon>
        <taxon>Dikarya</taxon>
        <taxon>Basidiomycota</taxon>
        <taxon>Agaricomycotina</taxon>
        <taxon>Agaricomycetes</taxon>
        <taxon>Russulales</taxon>
        <taxon>Bondarzewiaceae</taxon>
        <taxon>Bondarzewia</taxon>
    </lineage>
</organism>